<dbReference type="GO" id="GO:0005737">
    <property type="term" value="C:cytoplasm"/>
    <property type="evidence" value="ECO:0007669"/>
    <property type="project" value="UniProtKB-SubCell"/>
</dbReference>
<dbReference type="InterPro" id="IPR003008">
    <property type="entry name" value="Tubulin_FtsZ_GTPase"/>
</dbReference>
<comment type="subcellular location">
    <subcellularLocation>
        <location evidence="8">Cytoplasm</location>
    </subcellularLocation>
    <text evidence="8">Assembles at midcell at the inner surface of the cytoplasmic membrane.</text>
</comment>
<keyword evidence="7 8" id="KW-0131">Cell cycle</keyword>
<evidence type="ECO:0000256" key="5">
    <source>
        <dbReference type="ARBA" id="ARBA00023134"/>
    </source>
</evidence>
<accession>A0A2V2NGG9</accession>
<evidence type="ECO:0000256" key="2">
    <source>
        <dbReference type="ARBA" id="ARBA00022490"/>
    </source>
</evidence>
<reference evidence="13 14" key="1">
    <citation type="submission" date="2018-05" db="EMBL/GenBank/DDBJ databases">
        <title>Draft genome of Methanospirillum lacunae Ki8-1.</title>
        <authorList>
            <person name="Dueholm M.S."/>
            <person name="Nielsen P.H."/>
            <person name="Bakmann L.F."/>
            <person name="Otzen D.E."/>
        </authorList>
    </citation>
    <scope>NUCLEOTIDE SEQUENCE [LARGE SCALE GENOMIC DNA]</scope>
    <source>
        <strain evidence="13 14">Ki8-1</strain>
    </source>
</reference>
<dbReference type="CDD" id="cd02201">
    <property type="entry name" value="FtsZ_type1"/>
    <property type="match status" value="1"/>
</dbReference>
<evidence type="ECO:0000313" key="14">
    <source>
        <dbReference type="Proteomes" id="UP000245657"/>
    </source>
</evidence>
<comment type="subunit">
    <text evidence="8">Homodimer. Polymerizes to form a dynamic ring structure in a strictly GTP-dependent manner. Interacts directly with several other division proteins.</text>
</comment>
<dbReference type="InterPro" id="IPR024757">
    <property type="entry name" value="FtsZ_C"/>
</dbReference>
<dbReference type="RefSeq" id="WP_109967702.1">
    <property type="nucleotide sequence ID" value="NZ_CP176093.1"/>
</dbReference>
<evidence type="ECO:0000256" key="8">
    <source>
        <dbReference type="HAMAP-Rule" id="MF_00909"/>
    </source>
</evidence>
<dbReference type="Pfam" id="PF12327">
    <property type="entry name" value="FtsZ_C"/>
    <property type="match status" value="1"/>
</dbReference>
<dbReference type="AlphaFoldDB" id="A0A2V2NGG9"/>
<dbReference type="NCBIfam" id="TIGR00065">
    <property type="entry name" value="ftsZ"/>
    <property type="match status" value="1"/>
</dbReference>
<dbReference type="PROSITE" id="PS01135">
    <property type="entry name" value="FTSZ_2"/>
    <property type="match status" value="1"/>
</dbReference>
<dbReference type="PROSITE" id="PS01134">
    <property type="entry name" value="FTSZ_1"/>
    <property type="match status" value="1"/>
</dbReference>
<keyword evidence="2 8" id="KW-0963">Cytoplasm</keyword>
<feature type="domain" description="Tubulin/FtsZ GTPase" evidence="11">
    <location>
        <begin position="34"/>
        <end position="224"/>
    </location>
</feature>
<keyword evidence="14" id="KW-1185">Reference proteome</keyword>
<dbReference type="EMBL" id="QGMY01000002">
    <property type="protein sequence ID" value="PWR74423.1"/>
    <property type="molecule type" value="Genomic_DNA"/>
</dbReference>
<dbReference type="InterPro" id="IPR018316">
    <property type="entry name" value="Tubulin/FtsZ_2-layer-sand-dom"/>
</dbReference>
<dbReference type="HAMAP" id="MF_00909">
    <property type="entry name" value="FtsZ"/>
    <property type="match status" value="1"/>
</dbReference>
<feature type="binding site" evidence="8">
    <location>
        <begin position="129"/>
        <end position="131"/>
    </location>
    <ligand>
        <name>GTP</name>
        <dbReference type="ChEBI" id="CHEBI:37565"/>
    </ligand>
</feature>
<evidence type="ECO:0000256" key="3">
    <source>
        <dbReference type="ARBA" id="ARBA00022618"/>
    </source>
</evidence>
<feature type="binding site" evidence="8">
    <location>
        <position position="160"/>
    </location>
    <ligand>
        <name>GTP</name>
        <dbReference type="ChEBI" id="CHEBI:37565"/>
    </ligand>
</feature>
<dbReference type="SUPFAM" id="SSF52490">
    <property type="entry name" value="Tubulin nucleotide-binding domain-like"/>
    <property type="match status" value="1"/>
</dbReference>
<keyword evidence="6 8" id="KW-0717">Septation</keyword>
<dbReference type="SMART" id="SM00864">
    <property type="entry name" value="Tubulin"/>
    <property type="match status" value="1"/>
</dbReference>
<dbReference type="InterPro" id="IPR020805">
    <property type="entry name" value="Cell_div_FtsZ_CS"/>
</dbReference>
<dbReference type="GeneID" id="97549814"/>
<proteinExistence type="inferred from homology"/>
<evidence type="ECO:0000259" key="11">
    <source>
        <dbReference type="SMART" id="SM00864"/>
    </source>
</evidence>
<feature type="domain" description="Tubulin/FtsZ 2-layer sandwich" evidence="12">
    <location>
        <begin position="226"/>
        <end position="343"/>
    </location>
</feature>
<dbReference type="InterPro" id="IPR036525">
    <property type="entry name" value="Tubulin/FtsZ_GTPase_sf"/>
</dbReference>
<dbReference type="GO" id="GO:0005525">
    <property type="term" value="F:GTP binding"/>
    <property type="evidence" value="ECO:0007669"/>
    <property type="project" value="UniProtKB-UniRule"/>
</dbReference>
<organism evidence="13 14">
    <name type="scientific">Methanospirillum lacunae</name>
    <dbReference type="NCBI Taxonomy" id="668570"/>
    <lineage>
        <taxon>Archaea</taxon>
        <taxon>Methanobacteriati</taxon>
        <taxon>Methanobacteriota</taxon>
        <taxon>Stenosarchaea group</taxon>
        <taxon>Methanomicrobia</taxon>
        <taxon>Methanomicrobiales</taxon>
        <taxon>Methanospirillaceae</taxon>
        <taxon>Methanospirillum</taxon>
    </lineage>
</organism>
<dbReference type="PRINTS" id="PR00423">
    <property type="entry name" value="CELLDVISFTSZ"/>
</dbReference>
<evidence type="ECO:0000313" key="13">
    <source>
        <dbReference type="EMBL" id="PWR74423.1"/>
    </source>
</evidence>
<feature type="binding site" evidence="8">
    <location>
        <position position="206"/>
    </location>
    <ligand>
        <name>GTP</name>
        <dbReference type="ChEBI" id="CHEBI:37565"/>
    </ligand>
</feature>
<dbReference type="InterPro" id="IPR045061">
    <property type="entry name" value="FtsZ/CetZ"/>
</dbReference>
<comment type="similarity">
    <text evidence="1 8 10">Belongs to the FtsZ family.</text>
</comment>
<comment type="function">
    <text evidence="8">Essential cell division protein that forms a contractile ring structure (Z ring) at the future cell division site. The regulation of the ring assembly controls the timing and the location of cell division. One of the functions of the FtsZ ring is to recruit other cell division proteins to the septum to produce a new cell wall between the dividing cells. Binds GTP and shows GTPase activity.</text>
</comment>
<name>A0A2V2NGG9_9EURY</name>
<dbReference type="GO" id="GO:0003924">
    <property type="term" value="F:GTPase activity"/>
    <property type="evidence" value="ECO:0007669"/>
    <property type="project" value="UniProtKB-UniRule"/>
</dbReference>
<evidence type="ECO:0000256" key="9">
    <source>
        <dbReference type="NCBIfam" id="TIGR00065"/>
    </source>
</evidence>
<gene>
    <name evidence="8 13" type="primary">ftsZ</name>
    <name evidence="13" type="ORF">DK846_04565</name>
</gene>
<dbReference type="OrthoDB" id="371908at2157"/>
<dbReference type="Gene3D" id="3.40.50.1440">
    <property type="entry name" value="Tubulin/FtsZ, GTPase domain"/>
    <property type="match status" value="1"/>
</dbReference>
<evidence type="ECO:0000256" key="1">
    <source>
        <dbReference type="ARBA" id="ARBA00009690"/>
    </source>
</evidence>
<dbReference type="InterPro" id="IPR000158">
    <property type="entry name" value="Cell_div_FtsZ"/>
</dbReference>
<dbReference type="InterPro" id="IPR008280">
    <property type="entry name" value="Tub_FtsZ_C"/>
</dbReference>
<evidence type="ECO:0000256" key="4">
    <source>
        <dbReference type="ARBA" id="ARBA00022741"/>
    </source>
</evidence>
<evidence type="ECO:0000256" key="6">
    <source>
        <dbReference type="ARBA" id="ARBA00023210"/>
    </source>
</evidence>
<dbReference type="SMART" id="SM00865">
    <property type="entry name" value="Tubulin_C"/>
    <property type="match status" value="1"/>
</dbReference>
<feature type="binding site" evidence="8">
    <location>
        <begin position="42"/>
        <end position="46"/>
    </location>
    <ligand>
        <name>GTP</name>
        <dbReference type="ChEBI" id="CHEBI:37565"/>
    </ligand>
</feature>
<evidence type="ECO:0000259" key="12">
    <source>
        <dbReference type="SMART" id="SM00865"/>
    </source>
</evidence>
<dbReference type="Pfam" id="PF00091">
    <property type="entry name" value="Tubulin"/>
    <property type="match status" value="1"/>
</dbReference>
<keyword evidence="5 8" id="KW-0342">GTP-binding</keyword>
<keyword evidence="4 8" id="KW-0547">Nucleotide-binding</keyword>
<dbReference type="Proteomes" id="UP000245657">
    <property type="component" value="Unassembled WGS sequence"/>
</dbReference>
<dbReference type="PANTHER" id="PTHR30314">
    <property type="entry name" value="CELL DIVISION PROTEIN FTSZ-RELATED"/>
    <property type="match status" value="1"/>
</dbReference>
<dbReference type="PANTHER" id="PTHR30314:SF9">
    <property type="entry name" value="CELL DIVISION PROTEIN FTSZ 2"/>
    <property type="match status" value="1"/>
</dbReference>
<evidence type="ECO:0000256" key="7">
    <source>
        <dbReference type="ARBA" id="ARBA00023306"/>
    </source>
</evidence>
<dbReference type="GO" id="GO:0032153">
    <property type="term" value="C:cell division site"/>
    <property type="evidence" value="ECO:0007669"/>
    <property type="project" value="UniProtKB-UniRule"/>
</dbReference>
<evidence type="ECO:0000256" key="10">
    <source>
        <dbReference type="RuleBase" id="RU003360"/>
    </source>
</evidence>
<protein>
    <recommendedName>
        <fullName evidence="8 9">Cell division protein FtsZ</fullName>
    </recommendedName>
</protein>
<comment type="caution">
    <text evidence="13">The sequence shown here is derived from an EMBL/GenBank/DDBJ whole genome shotgun (WGS) entry which is preliminary data.</text>
</comment>
<dbReference type="FunFam" id="3.40.50.1440:FF:000014">
    <property type="entry name" value="Cell division protein FtsZ"/>
    <property type="match status" value="1"/>
</dbReference>
<keyword evidence="3 8" id="KW-0132">Cell division</keyword>
<sequence length="390" mass="41984">MQSIINAAVINSEREKEMKCSMQNYEDDFDGQPRIVIIGCGGAGNNTINRLHNMGVSGAETIAINTDKQHLDMIQSDKRILIGKSLTKGLGAGGYPDVGRKAAEMARPTLETLLESVDLCFITAGMGGGTGTGSAPVVAQIAKDQGAIVVGMVSYPFDVEKARLIRAEDGLEAMAKSCDSVILLDNNRLKSFVPNLPLAQSFSVMDQLIGETVKGITETITEPSLINIDYADVRAIMSKGGVATMLVGESKQQNKAESVVRECLSNPMLDIDYRGATGALIHITGGSDLTLIESEEIASSLTYELDPHADVIWGARIRNDMEGKVRVLAIMTGVKNGDAIAQPKHPYRVRLEEMDQKIRAPKTPDVGRIKPRMPSAACDLASGPDIFYFK</sequence>
<dbReference type="GO" id="GO:0051258">
    <property type="term" value="P:protein polymerization"/>
    <property type="evidence" value="ECO:0007669"/>
    <property type="project" value="UniProtKB-UniRule"/>
</dbReference>
<dbReference type="GO" id="GO:0043093">
    <property type="term" value="P:FtsZ-dependent cytokinesis"/>
    <property type="evidence" value="ECO:0007669"/>
    <property type="project" value="UniProtKB-UniRule"/>
</dbReference>
<dbReference type="SUPFAM" id="SSF55307">
    <property type="entry name" value="Tubulin C-terminal domain-like"/>
    <property type="match status" value="1"/>
</dbReference>
<feature type="binding site" evidence="8">
    <location>
        <position position="163"/>
    </location>
    <ligand>
        <name>GTP</name>
        <dbReference type="ChEBI" id="CHEBI:37565"/>
    </ligand>
</feature>